<evidence type="ECO:0000313" key="8">
    <source>
        <dbReference type="Proteomes" id="UP000006562"/>
    </source>
</evidence>
<dbReference type="Gene3D" id="3.40.50.12780">
    <property type="entry name" value="N-terminal domain of ligase-like"/>
    <property type="match status" value="1"/>
</dbReference>
<evidence type="ECO:0000259" key="6">
    <source>
        <dbReference type="Pfam" id="PF13193"/>
    </source>
</evidence>
<dbReference type="InterPro" id="IPR000873">
    <property type="entry name" value="AMP-dep_synth/lig_dom"/>
</dbReference>
<dbReference type="AlphaFoldDB" id="A0A9P1JIZ8"/>
<dbReference type="InterPro" id="IPR025110">
    <property type="entry name" value="AMP-bd_C"/>
</dbReference>
<dbReference type="InterPro" id="IPR045851">
    <property type="entry name" value="AMP-bd_C_sf"/>
</dbReference>
<evidence type="ECO:0000256" key="1">
    <source>
        <dbReference type="ARBA" id="ARBA00006432"/>
    </source>
</evidence>
<dbReference type="Pfam" id="PF00501">
    <property type="entry name" value="AMP-binding"/>
    <property type="match status" value="1"/>
</dbReference>
<reference evidence="7 8" key="1">
    <citation type="journal article" date="2011" name="Int. J. Syst. Evol. Microbiol.">
        <title>Relationship of Bacillus amyloliquefaciens clades associated with strains DSM 7T and FZB42T: a proposal for Bacillus amyloliquefaciens subsp. amyloliquefaciens subsp. nov. and Bacillus amyloliquefaciens subsp. plantarum subsp. nov. based on complete genome sequence comparisons.</title>
        <authorList>
            <person name="Borriss R."/>
            <person name="Chen X.H."/>
            <person name="Rueckert C."/>
            <person name="Blom J."/>
            <person name="Becker A."/>
            <person name="Baumgarth B."/>
            <person name="Fan B."/>
            <person name="Pukall R."/>
            <person name="Schumann P."/>
            <person name="Sproer C."/>
            <person name="Junge H."/>
            <person name="Vater J."/>
            <person name="Puhler A."/>
            <person name="Klenk H.P."/>
        </authorList>
    </citation>
    <scope>NUCLEOTIDE SEQUENCE [LARGE SCALE GENOMIC DNA]</scope>
    <source>
        <strain evidence="8">DSM 7</strain>
    </source>
</reference>
<keyword evidence="8" id="KW-1185">Reference proteome</keyword>
<keyword evidence="4" id="KW-0067">ATP-binding</keyword>
<dbReference type="SUPFAM" id="SSF56801">
    <property type="entry name" value="Acetyl-CoA synthetase-like"/>
    <property type="match status" value="1"/>
</dbReference>
<gene>
    <name evidence="7" type="primary">ytcI</name>
    <name evidence="7" type="ordered locus">BAMF_2748</name>
</gene>
<feature type="domain" description="AMP-dependent synthetase/ligase" evidence="5">
    <location>
        <begin position="55"/>
        <end position="413"/>
    </location>
</feature>
<proteinExistence type="inferred from homology"/>
<dbReference type="EMBL" id="FN597644">
    <property type="protein sequence ID" value="CBI43874.1"/>
    <property type="molecule type" value="Genomic_DNA"/>
</dbReference>
<protein>
    <submittedName>
        <fullName evidence="7">Acyl-coenzyme A synthetase</fullName>
        <ecNumber evidence="7">6.2.1.1</ecNumber>
    </submittedName>
</protein>
<dbReference type="PANTHER" id="PTHR43605">
    <property type="entry name" value="ACYL-COENZYME A SYNTHETASE"/>
    <property type="match status" value="1"/>
</dbReference>
<evidence type="ECO:0000259" key="5">
    <source>
        <dbReference type="Pfam" id="PF00501"/>
    </source>
</evidence>
<sequence length="560" mass="63281">MNKDRRREAIYAYLYCNVLCLCIMGKESEELFVLKREDLIAPKNYNLVNEIEKFSRSKEKNALIWEDQTGSKKVWTYEKLMEETNKIGARLKGFGFEKGDKLIVMVPRVLEAYAVYLAILKAGMVVIPCSEMLRAKDLEYRIKHADVKGVIVYPSFINAFDEVNTDQLVTLSIGENDAGWKNLLTIEADGDSFQTADTTREDMAFLSYTSGTTGQPKGVVHTHGWAFAHLKTSAGAWLDISEDDTVWATAAPGWQKWVWSPLLAVLGSGATGFIYHGRFDAKTYLELLERHQINVFCCTPTEYRLMAKVEELDKYDLSALHSAVSAGEPLNREVIDVFQKHFGIKVRDGYGQTESTLLVGVLKNMDIKPGSMGKPTPGNQVEIINDEGEVCETGETGDIAVHLSTPALFKEYYKDPERTKKQIRGDYFLTGDRAKKDEDGYFWFESRNDDIIVSSGYTIGPFEVEDALVKHPEVKECAVVASPDEIRGSIVKAYVVLQNDEKRSDGLVKELQNHVKTITAPYKYPREIEFVESLPKTASAKIRRVELRQREERLKADKKA</sequence>
<dbReference type="FunFam" id="3.30.300.30:FF:000005">
    <property type="entry name" value="Acyl-coenzyme A synthetase ACSM5, mitochondrial"/>
    <property type="match status" value="1"/>
</dbReference>
<dbReference type="GO" id="GO:0006633">
    <property type="term" value="P:fatty acid biosynthetic process"/>
    <property type="evidence" value="ECO:0007669"/>
    <property type="project" value="TreeGrafter"/>
</dbReference>
<accession>A0A9P1JIZ8</accession>
<dbReference type="GO" id="GO:0015645">
    <property type="term" value="F:fatty acid ligase activity"/>
    <property type="evidence" value="ECO:0007669"/>
    <property type="project" value="TreeGrafter"/>
</dbReference>
<reference evidence="8" key="2">
    <citation type="journal article" date="2011" name="J. Biotechnol.">
        <title>Genome sequence of B. amyloliquefaciens type strain DSM7(T) reveals differences to plant-associated B. amyloliquefaciens FZB42.</title>
        <authorList>
            <person name="Ruckert C."/>
            <person name="Blom J."/>
            <person name="Chen X."/>
            <person name="Reva O."/>
            <person name="Borriss R."/>
        </authorList>
    </citation>
    <scope>NUCLEOTIDE SEQUENCE [LARGE SCALE GENOMIC DNA]</scope>
    <source>
        <strain evidence="8">DSM 7</strain>
    </source>
</reference>
<dbReference type="InterPro" id="IPR051087">
    <property type="entry name" value="Mitochondrial_ACSM"/>
</dbReference>
<name>A0A9P1JIZ8_BACAS</name>
<dbReference type="EC" id="6.2.1.1" evidence="7"/>
<dbReference type="InterPro" id="IPR020845">
    <property type="entry name" value="AMP-binding_CS"/>
</dbReference>
<evidence type="ECO:0000313" key="7">
    <source>
        <dbReference type="EMBL" id="CBI43874.1"/>
    </source>
</evidence>
<dbReference type="CDD" id="cd05972">
    <property type="entry name" value="MACS_like"/>
    <property type="match status" value="1"/>
</dbReference>
<dbReference type="GO" id="GO:0005524">
    <property type="term" value="F:ATP binding"/>
    <property type="evidence" value="ECO:0007669"/>
    <property type="project" value="UniProtKB-KW"/>
</dbReference>
<keyword evidence="2 7" id="KW-0436">Ligase</keyword>
<dbReference type="GO" id="GO:0004321">
    <property type="term" value="F:fatty-acyl-CoA synthase activity"/>
    <property type="evidence" value="ECO:0007669"/>
    <property type="project" value="TreeGrafter"/>
</dbReference>
<dbReference type="NCBIfam" id="NF047394">
    <property type="entry name" value="AcylCoAsynMbcS"/>
    <property type="match status" value="1"/>
</dbReference>
<dbReference type="Pfam" id="PF13193">
    <property type="entry name" value="AMP-binding_C"/>
    <property type="match status" value="1"/>
</dbReference>
<dbReference type="GO" id="GO:0003987">
    <property type="term" value="F:acetate-CoA ligase activity"/>
    <property type="evidence" value="ECO:0007669"/>
    <property type="project" value="UniProtKB-EC"/>
</dbReference>
<dbReference type="PROSITE" id="PS00455">
    <property type="entry name" value="AMP_BINDING"/>
    <property type="match status" value="1"/>
</dbReference>
<evidence type="ECO:0000256" key="4">
    <source>
        <dbReference type="ARBA" id="ARBA00022840"/>
    </source>
</evidence>
<dbReference type="KEGG" id="bao:BAMF_2748"/>
<dbReference type="Proteomes" id="UP000006562">
    <property type="component" value="Chromosome"/>
</dbReference>
<dbReference type="Gene3D" id="3.30.300.30">
    <property type="match status" value="1"/>
</dbReference>
<dbReference type="GO" id="GO:0006637">
    <property type="term" value="P:acyl-CoA metabolic process"/>
    <property type="evidence" value="ECO:0007669"/>
    <property type="project" value="TreeGrafter"/>
</dbReference>
<evidence type="ECO:0000256" key="2">
    <source>
        <dbReference type="ARBA" id="ARBA00022598"/>
    </source>
</evidence>
<comment type="similarity">
    <text evidence="1">Belongs to the ATP-dependent AMP-binding enzyme family.</text>
</comment>
<keyword evidence="3" id="KW-0547">Nucleotide-binding</keyword>
<feature type="domain" description="AMP-binding enzyme C-terminal" evidence="6">
    <location>
        <begin position="463"/>
        <end position="541"/>
    </location>
</feature>
<evidence type="ECO:0000256" key="3">
    <source>
        <dbReference type="ARBA" id="ARBA00022741"/>
    </source>
</evidence>
<organism evidence="7 8">
    <name type="scientific">Bacillus amyloliquefaciens (strain ATCC 23350 / DSM 7 / BCRC 11601 / CCUG 28519 / NBRC 15535 / NRRL B-14393 / F)</name>
    <dbReference type="NCBI Taxonomy" id="692420"/>
    <lineage>
        <taxon>Bacteria</taxon>
        <taxon>Bacillati</taxon>
        <taxon>Bacillota</taxon>
        <taxon>Bacilli</taxon>
        <taxon>Bacillales</taxon>
        <taxon>Bacillaceae</taxon>
        <taxon>Bacillus</taxon>
        <taxon>Bacillus amyloliquefaciens group</taxon>
    </lineage>
</organism>
<dbReference type="InterPro" id="IPR042099">
    <property type="entry name" value="ANL_N_sf"/>
</dbReference>
<dbReference type="PANTHER" id="PTHR43605:SF10">
    <property type="entry name" value="ACYL-COA SYNTHETASE MEDIUM CHAIN FAMILY MEMBER 3"/>
    <property type="match status" value="1"/>
</dbReference>